<dbReference type="PANTHER" id="PTHR37422">
    <property type="entry name" value="TEICHURONIC ACID BIOSYNTHESIS PROTEIN TUAE"/>
    <property type="match status" value="1"/>
</dbReference>
<evidence type="ECO:0000313" key="7">
    <source>
        <dbReference type="EMBL" id="VAW02235.1"/>
    </source>
</evidence>
<feature type="transmembrane region" description="Helical" evidence="5">
    <location>
        <begin position="318"/>
        <end position="337"/>
    </location>
</feature>
<name>A0A3B0S7C6_9ZZZZ</name>
<dbReference type="EMBL" id="UOEF01000343">
    <property type="protein sequence ID" value="VAW02235.1"/>
    <property type="molecule type" value="Genomic_DNA"/>
</dbReference>
<feature type="transmembrane region" description="Helical" evidence="5">
    <location>
        <begin position="438"/>
        <end position="462"/>
    </location>
</feature>
<evidence type="ECO:0000256" key="5">
    <source>
        <dbReference type="SAM" id="Phobius"/>
    </source>
</evidence>
<feature type="transmembrane region" description="Helical" evidence="5">
    <location>
        <begin position="31"/>
        <end position="50"/>
    </location>
</feature>
<organism evidence="7">
    <name type="scientific">hydrothermal vent metagenome</name>
    <dbReference type="NCBI Taxonomy" id="652676"/>
    <lineage>
        <taxon>unclassified sequences</taxon>
        <taxon>metagenomes</taxon>
        <taxon>ecological metagenomes</taxon>
    </lineage>
</organism>
<feature type="transmembrane region" description="Helical" evidence="5">
    <location>
        <begin position="294"/>
        <end position="312"/>
    </location>
</feature>
<feature type="transmembrane region" description="Helical" evidence="5">
    <location>
        <begin position="87"/>
        <end position="105"/>
    </location>
</feature>
<feature type="transmembrane region" description="Helical" evidence="5">
    <location>
        <begin position="175"/>
        <end position="196"/>
    </location>
</feature>
<dbReference type="Pfam" id="PF04932">
    <property type="entry name" value="Wzy_C"/>
    <property type="match status" value="1"/>
</dbReference>
<proteinExistence type="predicted"/>
<feature type="transmembrane region" description="Helical" evidence="5">
    <location>
        <begin position="346"/>
        <end position="369"/>
    </location>
</feature>
<feature type="domain" description="O-antigen ligase-related" evidence="6">
    <location>
        <begin position="306"/>
        <end position="446"/>
    </location>
</feature>
<protein>
    <recommendedName>
        <fullName evidence="6">O-antigen ligase-related domain-containing protein</fullName>
    </recommendedName>
</protein>
<keyword evidence="4 5" id="KW-0472">Membrane</keyword>
<feature type="transmembrane region" description="Helical" evidence="5">
    <location>
        <begin position="271"/>
        <end position="289"/>
    </location>
</feature>
<comment type="subcellular location">
    <subcellularLocation>
        <location evidence="1">Membrane</location>
        <topology evidence="1">Multi-pass membrane protein</topology>
    </subcellularLocation>
</comment>
<feature type="transmembrane region" description="Helical" evidence="5">
    <location>
        <begin position="111"/>
        <end position="130"/>
    </location>
</feature>
<feature type="transmembrane region" description="Helical" evidence="5">
    <location>
        <begin position="203"/>
        <end position="221"/>
    </location>
</feature>
<keyword evidence="2 5" id="KW-0812">Transmembrane</keyword>
<accession>A0A3B0S7C6</accession>
<evidence type="ECO:0000259" key="6">
    <source>
        <dbReference type="Pfam" id="PF04932"/>
    </source>
</evidence>
<feature type="transmembrane region" description="Helical" evidence="5">
    <location>
        <begin position="150"/>
        <end position="169"/>
    </location>
</feature>
<feature type="transmembrane region" description="Helical" evidence="5">
    <location>
        <begin position="469"/>
        <end position="489"/>
    </location>
</feature>
<dbReference type="InterPro" id="IPR051533">
    <property type="entry name" value="WaaL-like"/>
</dbReference>
<keyword evidence="3 5" id="KW-1133">Transmembrane helix</keyword>
<dbReference type="PANTHER" id="PTHR37422:SF13">
    <property type="entry name" value="LIPOPOLYSACCHARIDE BIOSYNTHESIS PROTEIN PA4999-RELATED"/>
    <property type="match status" value="1"/>
</dbReference>
<gene>
    <name evidence="7" type="ORF">MNBD_ALPHA04-676</name>
</gene>
<feature type="transmembrane region" description="Helical" evidence="5">
    <location>
        <begin position="56"/>
        <end position="75"/>
    </location>
</feature>
<sequence>MFNLTNRIAKPKKGAMPGYSGTNFWRRHRKLWFLFLIGFSVIYGFAFAIFGTFFLLQLTVPLVFLAAWVIWLLPVTENAPTELLQTLLLAFICALLAWPDYLAVALPGLPWITAIRLVAVPLALTMLLCLSLSDNFRSQMKDIIGASPGVWKLLVAFIGLSALSIVVSTDRGVSINKFIVAQLYWTMIFFAAAYTFSRPGKMTIFSFILFFFVIYICTIGLQEWRLQRLPWAGNVPNFLKVEDEAVARILSAKSRAATGIYRVQSKFTTPLGLAEFLGLTTPFILHFLMTHKSLLVKFVAAVSLPVMFYVIILTDSRLGVVGFFLSFMFYLAAWGILRWQHAERSLFGPAITLAYPILFSLFMASTFFVGRIRALVWGTKAQSFSTQAREDQIAAGVPMIFDNPWGFGIGRGADALGYTNLAGILTIDSHFLLVGLEFGVIGFLVYYSIFLAQIVYNGLGLLKEQRGEVAFLVPLSIAMANFVIIKSIFAQQENHALVFAMLGASTALVYRAKMQSEGKMEAETS</sequence>
<dbReference type="InterPro" id="IPR007016">
    <property type="entry name" value="O-antigen_ligase-rel_domated"/>
</dbReference>
<dbReference type="AlphaFoldDB" id="A0A3B0S7C6"/>
<evidence type="ECO:0000256" key="1">
    <source>
        <dbReference type="ARBA" id="ARBA00004141"/>
    </source>
</evidence>
<evidence type="ECO:0000256" key="4">
    <source>
        <dbReference type="ARBA" id="ARBA00023136"/>
    </source>
</evidence>
<evidence type="ECO:0000256" key="2">
    <source>
        <dbReference type="ARBA" id="ARBA00022692"/>
    </source>
</evidence>
<reference evidence="7" key="1">
    <citation type="submission" date="2018-06" db="EMBL/GenBank/DDBJ databases">
        <authorList>
            <person name="Zhirakovskaya E."/>
        </authorList>
    </citation>
    <scope>NUCLEOTIDE SEQUENCE</scope>
</reference>
<evidence type="ECO:0000256" key="3">
    <source>
        <dbReference type="ARBA" id="ARBA00022989"/>
    </source>
</evidence>
<feature type="transmembrane region" description="Helical" evidence="5">
    <location>
        <begin position="495"/>
        <end position="512"/>
    </location>
</feature>
<dbReference type="GO" id="GO:0016020">
    <property type="term" value="C:membrane"/>
    <property type="evidence" value="ECO:0007669"/>
    <property type="project" value="UniProtKB-SubCell"/>
</dbReference>